<dbReference type="PANTHER" id="PTHR35005">
    <property type="entry name" value="3-DEHYDRO-SCYLLO-INOSOSE HYDROLASE"/>
    <property type="match status" value="1"/>
</dbReference>
<reference evidence="6 7" key="1">
    <citation type="journal article" date="2021" name="Mar. Drugs">
        <title>Genome Reduction and Secondary Metabolism of the Marine Sponge-Associated Cyanobacterium Leptothoe.</title>
        <authorList>
            <person name="Konstantinou D."/>
            <person name="Popin R.V."/>
            <person name="Fewer D.P."/>
            <person name="Sivonen K."/>
            <person name="Gkelis S."/>
        </authorList>
    </citation>
    <scope>NUCLEOTIDE SEQUENCE [LARGE SCALE GENOMIC DNA]</scope>
    <source>
        <strain evidence="6 7">TAU-MAC 1615</strain>
    </source>
</reference>
<dbReference type="PANTHER" id="PTHR35005:SF1">
    <property type="entry name" value="2-AMINO-5-FORMYLAMINO-6-RIBOSYLAMINOPYRIMIDIN-4(3H)-ONE 5'-MONOPHOSPHATE DEFORMYLASE"/>
    <property type="match status" value="1"/>
</dbReference>
<keyword evidence="2" id="KW-0479">Metal-binding</keyword>
<accession>A0ABS5Y791</accession>
<dbReference type="SUPFAM" id="SSF102215">
    <property type="entry name" value="Creatininase"/>
    <property type="match status" value="1"/>
</dbReference>
<keyword evidence="3" id="KW-0378">Hydrolase</keyword>
<gene>
    <name evidence="6" type="ORF">IXB28_15615</name>
</gene>
<dbReference type="InterPro" id="IPR003785">
    <property type="entry name" value="Creatininase/forma_Hydrolase"/>
</dbReference>
<proteinExistence type="inferred from homology"/>
<evidence type="ECO:0000256" key="1">
    <source>
        <dbReference type="ARBA" id="ARBA00001947"/>
    </source>
</evidence>
<evidence type="ECO:0000256" key="4">
    <source>
        <dbReference type="ARBA" id="ARBA00022833"/>
    </source>
</evidence>
<comment type="similarity">
    <text evidence="5">Belongs to the creatininase superfamily.</text>
</comment>
<evidence type="ECO:0000256" key="3">
    <source>
        <dbReference type="ARBA" id="ARBA00022801"/>
    </source>
</evidence>
<dbReference type="Gene3D" id="3.40.50.10310">
    <property type="entry name" value="Creatininase"/>
    <property type="match status" value="1"/>
</dbReference>
<evidence type="ECO:0000313" key="7">
    <source>
        <dbReference type="Proteomes" id="UP001196661"/>
    </source>
</evidence>
<comment type="caution">
    <text evidence="6">The sequence shown here is derived from an EMBL/GenBank/DDBJ whole genome shotgun (WGS) entry which is preliminary data.</text>
</comment>
<keyword evidence="4" id="KW-0862">Zinc</keyword>
<keyword evidence="7" id="KW-1185">Reference proteome</keyword>
<dbReference type="InterPro" id="IPR024087">
    <property type="entry name" value="Creatininase-like_sf"/>
</dbReference>
<evidence type="ECO:0000313" key="6">
    <source>
        <dbReference type="EMBL" id="MBT9313641.1"/>
    </source>
</evidence>
<dbReference type="Proteomes" id="UP001196661">
    <property type="component" value="Unassembled WGS sequence"/>
</dbReference>
<protein>
    <submittedName>
        <fullName evidence="6">Creatininase family protein</fullName>
    </submittedName>
</protein>
<dbReference type="EMBL" id="JADOER010000015">
    <property type="protein sequence ID" value="MBT9313641.1"/>
    <property type="molecule type" value="Genomic_DNA"/>
</dbReference>
<sequence length="268" mass="29812">MHQTIPPQRFYPYLTWQDIDQMVDKNKVVIVQPVGAIEQHGPHLPLAVDAALGMAVIGQALEQLDPSIPVYCLPPLYYGKSNEHWGFPGTITLSATTLVTVLMDVAESVYRAGFRKLVLLNSHGGQPQVLEIAARDMHQQRPDFWLFPHFVWNVPHQVGELLSPQERDHGIHAGDAETSAMLAILPDQVKMDKALKEYPPKQKDGLLSLEGALPFGWSTRDISKSGVVGDATVATAEKGKKILAQVAAGWVTVLEEIYRFEPPQRWQE</sequence>
<name>A0ABS5Y791_9CYAN</name>
<evidence type="ECO:0000256" key="2">
    <source>
        <dbReference type="ARBA" id="ARBA00022723"/>
    </source>
</evidence>
<evidence type="ECO:0000256" key="5">
    <source>
        <dbReference type="ARBA" id="ARBA00024029"/>
    </source>
</evidence>
<organism evidence="6 7">
    <name type="scientific">Leptothoe kymatousa TAU-MAC 1615</name>
    <dbReference type="NCBI Taxonomy" id="2364775"/>
    <lineage>
        <taxon>Bacteria</taxon>
        <taxon>Bacillati</taxon>
        <taxon>Cyanobacteriota</taxon>
        <taxon>Cyanophyceae</taxon>
        <taxon>Nodosilineales</taxon>
        <taxon>Cymatolegaceae</taxon>
        <taxon>Leptothoe</taxon>
        <taxon>Leptothoe kymatousa</taxon>
    </lineage>
</organism>
<dbReference type="RefSeq" id="WP_215619530.1">
    <property type="nucleotide sequence ID" value="NZ_JADOER010000015.1"/>
</dbReference>
<dbReference type="Pfam" id="PF02633">
    <property type="entry name" value="Creatininase"/>
    <property type="match status" value="1"/>
</dbReference>
<comment type="cofactor">
    <cofactor evidence="1">
        <name>Zn(2+)</name>
        <dbReference type="ChEBI" id="CHEBI:29105"/>
    </cofactor>
</comment>